<organism evidence="2">
    <name type="scientific">Alexandrium monilatum</name>
    <dbReference type="NCBI Taxonomy" id="311494"/>
    <lineage>
        <taxon>Eukaryota</taxon>
        <taxon>Sar</taxon>
        <taxon>Alveolata</taxon>
        <taxon>Dinophyceae</taxon>
        <taxon>Gonyaulacales</taxon>
        <taxon>Pyrocystaceae</taxon>
        <taxon>Alexandrium</taxon>
    </lineage>
</organism>
<evidence type="ECO:0000256" key="1">
    <source>
        <dbReference type="SAM" id="MobiDB-lite"/>
    </source>
</evidence>
<feature type="region of interest" description="Disordered" evidence="1">
    <location>
        <begin position="1"/>
        <end position="26"/>
    </location>
</feature>
<protein>
    <submittedName>
        <fullName evidence="2">Uncharacterized protein</fullName>
    </submittedName>
</protein>
<dbReference type="EMBL" id="HBNR01091600">
    <property type="protein sequence ID" value="CAE4670910.1"/>
    <property type="molecule type" value="Transcribed_RNA"/>
</dbReference>
<evidence type="ECO:0000313" key="2">
    <source>
        <dbReference type="EMBL" id="CAE4670910.1"/>
    </source>
</evidence>
<dbReference type="AlphaFoldDB" id="A0A7S4TAI7"/>
<accession>A0A7S4TAI7</accession>
<proteinExistence type="predicted"/>
<reference evidence="2" key="1">
    <citation type="submission" date="2021-01" db="EMBL/GenBank/DDBJ databases">
        <authorList>
            <person name="Corre E."/>
            <person name="Pelletier E."/>
            <person name="Niang G."/>
            <person name="Scheremetjew M."/>
            <person name="Finn R."/>
            <person name="Kale V."/>
            <person name="Holt S."/>
            <person name="Cochrane G."/>
            <person name="Meng A."/>
            <person name="Brown T."/>
            <person name="Cohen L."/>
        </authorList>
    </citation>
    <scope>NUCLEOTIDE SEQUENCE</scope>
    <source>
        <strain evidence="2">CCMP3105</strain>
    </source>
</reference>
<sequence>MEQHHALAQAQLRPAGVPAAAPPPPRTVRVLGRSKAQENSDICGEYALAGVHLGSAVYQKAGSSAAIRYWQPMRRWVIDREGIRESEVCVAYADDLEGLGHPAHAQLIWNVWDATAQAHLADPAVTVSDAPAVLSFVGRSVGCENSSAAGEYDLLEMCHGRPAYRHRGGPTVIRYHAPEDRWLLSAVAESGNVCSAFAEAMGTPHPGFPELQWHFWEGKKNAFVLDPAVAALSAPALLHVVGRSPEAENARICGTYRLAGVYDGRPVYMRPDTRAVIRYAAKHNWWLIDCDGCAEPTLSSKLYQWILCGDAGAARDRCAAYCEALSSDHPGYSNLEWKVWDTRSGRHNADLWVRATTAPLMLRVSGRSAVRENGDIDGDYVLAGTHLGRPAYRRPGSSFAIRYWPAMRRWLIDREGLRNADTCVAYAEGPAGAEHPASSGFQWFVYETSRGRHLADPSVTVSVPPGAPQELPPVAPPMAAPAAPPAVPPAAPPVALPLVPPPAERLQAAAAKRPRPESEEERFASAVRQKLHGTTRGKSWFSGLFGGA</sequence>
<feature type="compositionally biased region" description="Pro residues" evidence="1">
    <location>
        <begin position="465"/>
        <end position="487"/>
    </location>
</feature>
<gene>
    <name evidence="2" type="ORF">AMON00008_LOCUS65831</name>
</gene>
<feature type="region of interest" description="Disordered" evidence="1">
    <location>
        <begin position="462"/>
        <end position="487"/>
    </location>
</feature>
<feature type="region of interest" description="Disordered" evidence="1">
    <location>
        <begin position="527"/>
        <end position="548"/>
    </location>
</feature>
<name>A0A7S4TAI7_9DINO</name>